<dbReference type="KEGG" id="nfl:COO91_07777"/>
<dbReference type="Proteomes" id="UP000232003">
    <property type="component" value="Chromosome"/>
</dbReference>
<dbReference type="AlphaFoldDB" id="A0A2K8T3Y1"/>
<sequence>MQYRTEDWKIPYRPTEPGKQWERMAGRTHGISETLAG</sequence>
<keyword evidence="2" id="KW-1185">Reference proteome</keyword>
<accession>A0A2K8T3Y1</accession>
<proteinExistence type="predicted"/>
<name>A0A2K8T3Y1_9NOSO</name>
<evidence type="ECO:0000313" key="1">
    <source>
        <dbReference type="EMBL" id="AUB41715.1"/>
    </source>
</evidence>
<gene>
    <name evidence="1" type="ORF">COO91_07777</name>
</gene>
<protein>
    <submittedName>
        <fullName evidence="1">Uncharacterized protein</fullName>
    </submittedName>
</protein>
<organism evidence="1 2">
    <name type="scientific">Nostoc flagelliforme CCNUN1</name>
    <dbReference type="NCBI Taxonomy" id="2038116"/>
    <lineage>
        <taxon>Bacteria</taxon>
        <taxon>Bacillati</taxon>
        <taxon>Cyanobacteriota</taxon>
        <taxon>Cyanophyceae</taxon>
        <taxon>Nostocales</taxon>
        <taxon>Nostocaceae</taxon>
        <taxon>Nostoc</taxon>
    </lineage>
</organism>
<dbReference type="EMBL" id="CP024785">
    <property type="protein sequence ID" value="AUB41715.1"/>
    <property type="molecule type" value="Genomic_DNA"/>
</dbReference>
<evidence type="ECO:0000313" key="2">
    <source>
        <dbReference type="Proteomes" id="UP000232003"/>
    </source>
</evidence>
<reference evidence="1 2" key="1">
    <citation type="submission" date="2017-11" db="EMBL/GenBank/DDBJ databases">
        <title>Complete genome of a free-living desiccation-tolerant cyanobacterium and its photosynthetic adaptation to extreme terrestrial habitat.</title>
        <authorList>
            <person name="Shang J."/>
        </authorList>
    </citation>
    <scope>NUCLEOTIDE SEQUENCE [LARGE SCALE GENOMIC DNA]</scope>
    <source>
        <strain evidence="1 2">CCNUN1</strain>
    </source>
</reference>